<keyword evidence="5 7" id="KW-1133">Transmembrane helix</keyword>
<dbReference type="RefSeq" id="WP_310774004.1">
    <property type="nucleotide sequence ID" value="NZ_CP134050.1"/>
</dbReference>
<keyword evidence="6 7" id="KW-0472">Membrane</keyword>
<evidence type="ECO:0000259" key="8">
    <source>
        <dbReference type="Pfam" id="PF04239"/>
    </source>
</evidence>
<accession>A0ABY9TCB2</accession>
<proteinExistence type="inferred from homology"/>
<evidence type="ECO:0000256" key="1">
    <source>
        <dbReference type="ARBA" id="ARBA00004651"/>
    </source>
</evidence>
<evidence type="ECO:0000313" key="9">
    <source>
        <dbReference type="EMBL" id="WNC17583.1"/>
    </source>
</evidence>
<organism evidence="9 10">
    <name type="scientific">Brevibacillus brevis</name>
    <name type="common">Bacillus brevis</name>
    <dbReference type="NCBI Taxonomy" id="1393"/>
    <lineage>
        <taxon>Bacteria</taxon>
        <taxon>Bacillati</taxon>
        <taxon>Bacillota</taxon>
        <taxon>Bacilli</taxon>
        <taxon>Bacillales</taxon>
        <taxon>Paenibacillaceae</taxon>
        <taxon>Brevibacillus</taxon>
    </lineage>
</organism>
<dbReference type="PANTHER" id="PTHR34582:SF2">
    <property type="entry name" value="UPF0702 TRANSMEMBRANE PROTEIN YDFR"/>
    <property type="match status" value="1"/>
</dbReference>
<evidence type="ECO:0000256" key="4">
    <source>
        <dbReference type="ARBA" id="ARBA00022692"/>
    </source>
</evidence>
<evidence type="ECO:0000256" key="7">
    <source>
        <dbReference type="SAM" id="Phobius"/>
    </source>
</evidence>
<sequence>MPYWLQAIILFLAANVLFRISGKQSISSMRVDEVVIMIGLASVLVEPLKSKNLWMCIYTGAILIFLMLGMTYLEIFFPRLKRWVMGDPIVLIKNGEMNLQNLKRARMTVDELKMRVRVEKIADISQIRFATLEASGRLGIDLDPEYAVATKKDIEDLKQAIQLIGSRLNTSVQYTIPPTHPEKNLFIQADQVQEQDPLQ</sequence>
<dbReference type="InterPro" id="IPR007353">
    <property type="entry name" value="DUF421"/>
</dbReference>
<reference evidence="9 10" key="1">
    <citation type="submission" date="2023-09" db="EMBL/GenBank/DDBJ databases">
        <title>Complete Genome and Methylome dissection of Bacillus brevis NEB573 original source of BbsI restriction endonuclease.</title>
        <authorList>
            <person name="Fomenkov A."/>
            <person name="Roberts R.D."/>
        </authorList>
    </citation>
    <scope>NUCLEOTIDE SEQUENCE [LARGE SCALE GENOMIC DNA]</scope>
    <source>
        <strain evidence="9 10">NEB573</strain>
    </source>
</reference>
<feature type="transmembrane region" description="Helical" evidence="7">
    <location>
        <begin position="52"/>
        <end position="73"/>
    </location>
</feature>
<keyword evidence="3" id="KW-1003">Cell membrane</keyword>
<keyword evidence="10" id="KW-1185">Reference proteome</keyword>
<evidence type="ECO:0000256" key="5">
    <source>
        <dbReference type="ARBA" id="ARBA00022989"/>
    </source>
</evidence>
<comment type="subcellular location">
    <subcellularLocation>
        <location evidence="1">Cell membrane</location>
        <topology evidence="1">Multi-pass membrane protein</topology>
    </subcellularLocation>
</comment>
<keyword evidence="4 7" id="KW-0812">Transmembrane</keyword>
<protein>
    <submittedName>
        <fullName evidence="9">DUF421 domain-containing protein</fullName>
    </submittedName>
</protein>
<dbReference type="Pfam" id="PF04239">
    <property type="entry name" value="DUF421"/>
    <property type="match status" value="1"/>
</dbReference>
<dbReference type="PANTHER" id="PTHR34582">
    <property type="entry name" value="UPF0702 TRANSMEMBRANE PROTEIN YCAP"/>
    <property type="match status" value="1"/>
</dbReference>
<name>A0ABY9TCB2_BREBE</name>
<evidence type="ECO:0000256" key="2">
    <source>
        <dbReference type="ARBA" id="ARBA00006448"/>
    </source>
</evidence>
<gene>
    <name evidence="9" type="ORF">RGB73_15160</name>
</gene>
<feature type="domain" description="YetF C-terminal" evidence="8">
    <location>
        <begin position="78"/>
        <end position="145"/>
    </location>
</feature>
<evidence type="ECO:0000256" key="3">
    <source>
        <dbReference type="ARBA" id="ARBA00022475"/>
    </source>
</evidence>
<comment type="similarity">
    <text evidence="2">Belongs to the UPF0702 family.</text>
</comment>
<evidence type="ECO:0000256" key="6">
    <source>
        <dbReference type="ARBA" id="ARBA00023136"/>
    </source>
</evidence>
<dbReference type="Gene3D" id="3.30.240.20">
    <property type="entry name" value="bsu07140 like domains"/>
    <property type="match status" value="1"/>
</dbReference>
<evidence type="ECO:0000313" key="10">
    <source>
        <dbReference type="Proteomes" id="UP001256827"/>
    </source>
</evidence>
<dbReference type="InterPro" id="IPR023090">
    <property type="entry name" value="UPF0702_alpha/beta_dom_sf"/>
</dbReference>
<dbReference type="EMBL" id="CP134050">
    <property type="protein sequence ID" value="WNC17583.1"/>
    <property type="molecule type" value="Genomic_DNA"/>
</dbReference>
<dbReference type="Proteomes" id="UP001256827">
    <property type="component" value="Chromosome"/>
</dbReference>